<reference evidence="1 2" key="1">
    <citation type="submission" date="2019-02" db="EMBL/GenBank/DDBJ databases">
        <title>Deep-cultivation of Planctomycetes and their phenomic and genomic characterization uncovers novel biology.</title>
        <authorList>
            <person name="Wiegand S."/>
            <person name="Jogler M."/>
            <person name="Boedeker C."/>
            <person name="Pinto D."/>
            <person name="Vollmers J."/>
            <person name="Rivas-Marin E."/>
            <person name="Kohn T."/>
            <person name="Peeters S.H."/>
            <person name="Heuer A."/>
            <person name="Rast P."/>
            <person name="Oberbeckmann S."/>
            <person name="Bunk B."/>
            <person name="Jeske O."/>
            <person name="Meyerdierks A."/>
            <person name="Storesund J.E."/>
            <person name="Kallscheuer N."/>
            <person name="Luecker S."/>
            <person name="Lage O.M."/>
            <person name="Pohl T."/>
            <person name="Merkel B.J."/>
            <person name="Hornburger P."/>
            <person name="Mueller R.-W."/>
            <person name="Bruemmer F."/>
            <person name="Labrenz M."/>
            <person name="Spormann A.M."/>
            <person name="Op Den Camp H."/>
            <person name="Overmann J."/>
            <person name="Amann R."/>
            <person name="Jetten M.S.M."/>
            <person name="Mascher T."/>
            <person name="Medema M.H."/>
            <person name="Devos D.P."/>
            <person name="Kaster A.-K."/>
            <person name="Ovreas L."/>
            <person name="Rohde M."/>
            <person name="Galperin M.Y."/>
            <person name="Jogler C."/>
        </authorList>
    </citation>
    <scope>NUCLEOTIDE SEQUENCE [LARGE SCALE GENOMIC DNA]</scope>
    <source>
        <strain evidence="1 2">CA13</strain>
    </source>
</reference>
<dbReference type="AlphaFoldDB" id="A0A5C5YWX0"/>
<keyword evidence="2" id="KW-1185">Reference proteome</keyword>
<organism evidence="1 2">
    <name type="scientific">Novipirellula herctigrandis</name>
    <dbReference type="NCBI Taxonomy" id="2527986"/>
    <lineage>
        <taxon>Bacteria</taxon>
        <taxon>Pseudomonadati</taxon>
        <taxon>Planctomycetota</taxon>
        <taxon>Planctomycetia</taxon>
        <taxon>Pirellulales</taxon>
        <taxon>Pirellulaceae</taxon>
        <taxon>Novipirellula</taxon>
    </lineage>
</organism>
<proteinExistence type="predicted"/>
<sequence>MSGLDCIQLSTVPGVEQSDVWAAKTWTLALGFTY</sequence>
<dbReference type="EMBL" id="SJPJ01000001">
    <property type="protein sequence ID" value="TWT79043.1"/>
    <property type="molecule type" value="Genomic_DNA"/>
</dbReference>
<evidence type="ECO:0000313" key="2">
    <source>
        <dbReference type="Proteomes" id="UP000315010"/>
    </source>
</evidence>
<name>A0A5C5YWX0_9BACT</name>
<evidence type="ECO:0000313" key="1">
    <source>
        <dbReference type="EMBL" id="TWT79043.1"/>
    </source>
</evidence>
<gene>
    <name evidence="1" type="ORF">CA13_04400</name>
</gene>
<protein>
    <submittedName>
        <fullName evidence="1">Uncharacterized protein</fullName>
    </submittedName>
</protein>
<comment type="caution">
    <text evidence="1">The sequence shown here is derived from an EMBL/GenBank/DDBJ whole genome shotgun (WGS) entry which is preliminary data.</text>
</comment>
<dbReference type="Proteomes" id="UP000315010">
    <property type="component" value="Unassembled WGS sequence"/>
</dbReference>
<accession>A0A5C5YWX0</accession>